<dbReference type="InterPro" id="IPR019587">
    <property type="entry name" value="Polyketide_cyclase/dehydratase"/>
</dbReference>
<reference evidence="1 2" key="1">
    <citation type="submission" date="2020-06" db="EMBL/GenBank/DDBJ databases">
        <title>Actinomadura xiongansis sp. nov., isolated from soil of Baiyangdian.</title>
        <authorList>
            <person name="Zhang X."/>
        </authorList>
    </citation>
    <scope>NUCLEOTIDE SEQUENCE [LARGE SCALE GENOMIC DNA]</scope>
    <source>
        <strain evidence="1 2">HBUM206468</strain>
    </source>
</reference>
<accession>A0ABR7LIU1</accession>
<name>A0ABR7LIU1_9ACTN</name>
<proteinExistence type="predicted"/>
<organism evidence="1 2">
    <name type="scientific">Actinomadura alba</name>
    <dbReference type="NCBI Taxonomy" id="406431"/>
    <lineage>
        <taxon>Bacteria</taxon>
        <taxon>Bacillati</taxon>
        <taxon>Actinomycetota</taxon>
        <taxon>Actinomycetes</taxon>
        <taxon>Streptosporangiales</taxon>
        <taxon>Thermomonosporaceae</taxon>
        <taxon>Actinomadura</taxon>
    </lineage>
</organism>
<dbReference type="SUPFAM" id="SSF55961">
    <property type="entry name" value="Bet v1-like"/>
    <property type="match status" value="1"/>
</dbReference>
<dbReference type="Proteomes" id="UP000805614">
    <property type="component" value="Unassembled WGS sequence"/>
</dbReference>
<dbReference type="EMBL" id="JABVEC010000002">
    <property type="protein sequence ID" value="MBC6464765.1"/>
    <property type="molecule type" value="Genomic_DNA"/>
</dbReference>
<sequence>MAREWVVEESVVVAAPPDRVYETVADLKRMGEWSPETFAIWTRGRPVRPGMTFVGWNRIGWRLWFTNCRVTAAEPGRVFAFRVTSFRMPGSVWGYRFEDIGDGSTRLTEYWEDLRRDSRSAPIISALGRIFTGVKAEERSAVNREGMRATLSRIKAAVES</sequence>
<keyword evidence="2" id="KW-1185">Reference proteome</keyword>
<dbReference type="RefSeq" id="WP_187241750.1">
    <property type="nucleotide sequence ID" value="NZ_BAAAOK010000008.1"/>
</dbReference>
<dbReference type="Pfam" id="PF10604">
    <property type="entry name" value="Polyketide_cyc2"/>
    <property type="match status" value="1"/>
</dbReference>
<evidence type="ECO:0000313" key="2">
    <source>
        <dbReference type="Proteomes" id="UP000805614"/>
    </source>
</evidence>
<evidence type="ECO:0000313" key="1">
    <source>
        <dbReference type="EMBL" id="MBC6464765.1"/>
    </source>
</evidence>
<protein>
    <submittedName>
        <fullName evidence="1">SRPBCC family protein</fullName>
    </submittedName>
</protein>
<dbReference type="Gene3D" id="3.30.530.20">
    <property type="match status" value="1"/>
</dbReference>
<dbReference type="InterPro" id="IPR023393">
    <property type="entry name" value="START-like_dom_sf"/>
</dbReference>
<gene>
    <name evidence="1" type="ORF">HKK74_04530</name>
</gene>
<comment type="caution">
    <text evidence="1">The sequence shown here is derived from an EMBL/GenBank/DDBJ whole genome shotgun (WGS) entry which is preliminary data.</text>
</comment>
<dbReference type="CDD" id="cd07812">
    <property type="entry name" value="SRPBCC"/>
    <property type="match status" value="1"/>
</dbReference>